<gene>
    <name evidence="1" type="ORF">O6H91_02G024100</name>
</gene>
<evidence type="ECO:0000313" key="1">
    <source>
        <dbReference type="EMBL" id="KAJ7564582.1"/>
    </source>
</evidence>
<comment type="caution">
    <text evidence="1">The sequence shown here is derived from an EMBL/GenBank/DDBJ whole genome shotgun (WGS) entry which is preliminary data.</text>
</comment>
<name>A0ACC2EDL1_DIPCM</name>
<evidence type="ECO:0000313" key="2">
    <source>
        <dbReference type="Proteomes" id="UP001162992"/>
    </source>
</evidence>
<accession>A0ACC2EDL1</accession>
<protein>
    <submittedName>
        <fullName evidence="1">Uncharacterized protein</fullName>
    </submittedName>
</protein>
<keyword evidence="2" id="KW-1185">Reference proteome</keyword>
<organism evidence="1 2">
    <name type="scientific">Diphasiastrum complanatum</name>
    <name type="common">Issler's clubmoss</name>
    <name type="synonym">Lycopodium complanatum</name>
    <dbReference type="NCBI Taxonomy" id="34168"/>
    <lineage>
        <taxon>Eukaryota</taxon>
        <taxon>Viridiplantae</taxon>
        <taxon>Streptophyta</taxon>
        <taxon>Embryophyta</taxon>
        <taxon>Tracheophyta</taxon>
        <taxon>Lycopodiopsida</taxon>
        <taxon>Lycopodiales</taxon>
        <taxon>Lycopodiaceae</taxon>
        <taxon>Lycopodioideae</taxon>
        <taxon>Diphasiastrum</taxon>
    </lineage>
</organism>
<dbReference type="EMBL" id="CM055093">
    <property type="protein sequence ID" value="KAJ7564582.1"/>
    <property type="molecule type" value="Genomic_DNA"/>
</dbReference>
<proteinExistence type="predicted"/>
<sequence>MQRHYESLRLREALQRRVDYAKACKELAGLIKSVYASAPKGLQSIMFQDVLEAFRMLPEMDTSQQLSSSNLLLQSLEGVLPKQKRSLATSEYKQAAVAQRRYHKQQLEQNDSVHFPLDILISIFQFLDVHSLAMASLVSRSWNSAAQDDTLWRSHFLLVFENVYIDTLIFRRAGFDICGTCNIRGGNLNNVQTHQQGCWRNAFALALKGRSCILKSSRLYCTNCNAISWPSRSPMQARHNYHEDECHHRHNLRPVTSDEVASFVLTGNIGQELSSSSDSDSDVERRFRGRRMWAYPKVFIDT</sequence>
<reference evidence="2" key="1">
    <citation type="journal article" date="2024" name="Proc. Natl. Acad. Sci. U.S.A.">
        <title>Extraordinary preservation of gene collinearity over three hundred million years revealed in homosporous lycophytes.</title>
        <authorList>
            <person name="Li C."/>
            <person name="Wickell D."/>
            <person name="Kuo L.Y."/>
            <person name="Chen X."/>
            <person name="Nie B."/>
            <person name="Liao X."/>
            <person name="Peng D."/>
            <person name="Ji J."/>
            <person name="Jenkins J."/>
            <person name="Williams M."/>
            <person name="Shu S."/>
            <person name="Plott C."/>
            <person name="Barry K."/>
            <person name="Rajasekar S."/>
            <person name="Grimwood J."/>
            <person name="Han X."/>
            <person name="Sun S."/>
            <person name="Hou Z."/>
            <person name="He W."/>
            <person name="Dai G."/>
            <person name="Sun C."/>
            <person name="Schmutz J."/>
            <person name="Leebens-Mack J.H."/>
            <person name="Li F.W."/>
            <person name="Wang L."/>
        </authorList>
    </citation>
    <scope>NUCLEOTIDE SEQUENCE [LARGE SCALE GENOMIC DNA]</scope>
    <source>
        <strain evidence="2">cv. PW_Plant_1</strain>
    </source>
</reference>
<dbReference type="Proteomes" id="UP001162992">
    <property type="component" value="Chromosome 2"/>
</dbReference>